<organism evidence="1 2">
    <name type="scientific">Evansella vedderi</name>
    <dbReference type="NCBI Taxonomy" id="38282"/>
    <lineage>
        <taxon>Bacteria</taxon>
        <taxon>Bacillati</taxon>
        <taxon>Bacillota</taxon>
        <taxon>Bacilli</taxon>
        <taxon>Bacillales</taxon>
        <taxon>Bacillaceae</taxon>
        <taxon>Evansella</taxon>
    </lineage>
</organism>
<name>A0ABT9ZRT3_9BACI</name>
<gene>
    <name evidence="1" type="ORF">J2S74_001311</name>
</gene>
<protein>
    <submittedName>
        <fullName evidence="1">DNA-binding CsgD family transcriptional regulator</fullName>
    </submittedName>
</protein>
<comment type="caution">
    <text evidence="1">The sequence shown here is derived from an EMBL/GenBank/DDBJ whole genome shotgun (WGS) entry which is preliminary data.</text>
</comment>
<sequence length="55" mass="6533">MRKKINLQVDSQENKVADLWIQHLIQRIIVEQLDISPQLQANLLYKTMTKLKSKE</sequence>
<reference evidence="1 2" key="1">
    <citation type="submission" date="2023-07" db="EMBL/GenBank/DDBJ databases">
        <title>Genomic Encyclopedia of Type Strains, Phase IV (KMG-IV): sequencing the most valuable type-strain genomes for metagenomic binning, comparative biology and taxonomic classification.</title>
        <authorList>
            <person name="Goeker M."/>
        </authorList>
    </citation>
    <scope>NUCLEOTIDE SEQUENCE [LARGE SCALE GENOMIC DNA]</scope>
    <source>
        <strain evidence="1 2">DSM 9768</strain>
    </source>
</reference>
<accession>A0ABT9ZRT3</accession>
<dbReference type="Proteomes" id="UP001230005">
    <property type="component" value="Unassembled WGS sequence"/>
</dbReference>
<evidence type="ECO:0000313" key="2">
    <source>
        <dbReference type="Proteomes" id="UP001230005"/>
    </source>
</evidence>
<dbReference type="EMBL" id="JAUSUG010000004">
    <property type="protein sequence ID" value="MDQ0253938.1"/>
    <property type="molecule type" value="Genomic_DNA"/>
</dbReference>
<dbReference type="RefSeq" id="WP_307323210.1">
    <property type="nucleotide sequence ID" value="NZ_JAUSUG010000004.1"/>
</dbReference>
<evidence type="ECO:0000313" key="1">
    <source>
        <dbReference type="EMBL" id="MDQ0253938.1"/>
    </source>
</evidence>
<keyword evidence="2" id="KW-1185">Reference proteome</keyword>
<proteinExistence type="predicted"/>
<keyword evidence="1" id="KW-0238">DNA-binding</keyword>
<dbReference type="GO" id="GO:0003677">
    <property type="term" value="F:DNA binding"/>
    <property type="evidence" value="ECO:0007669"/>
    <property type="project" value="UniProtKB-KW"/>
</dbReference>